<dbReference type="EMBL" id="JALJOS010000017">
    <property type="protein sequence ID" value="KAK9827905.1"/>
    <property type="molecule type" value="Genomic_DNA"/>
</dbReference>
<dbReference type="Proteomes" id="UP001438707">
    <property type="component" value="Unassembled WGS sequence"/>
</dbReference>
<accession>A0AAW1R308</accession>
<sequence length="152" mass="16707">MKLLHPDVNLDQDTTAEAAAIVAAYKHILEVNGTEDWLDDVFEKPETEPSELFINPFACAINPLDWRELQALTADGSDPEAALLKAGVSFTSSAILWLTPAQLAIVEQDLADMELSMSFEITAYVLADRLGRARFNNGSSQKLEAAELQQSR</sequence>
<keyword evidence="2" id="KW-1185">Reference proteome</keyword>
<name>A0AAW1R308_9CHLO</name>
<protein>
    <submittedName>
        <fullName evidence="1">Uncharacterized protein</fullName>
    </submittedName>
</protein>
<dbReference type="AlphaFoldDB" id="A0AAW1R308"/>
<proteinExistence type="predicted"/>
<evidence type="ECO:0000313" key="1">
    <source>
        <dbReference type="EMBL" id="KAK9827905.1"/>
    </source>
</evidence>
<evidence type="ECO:0000313" key="2">
    <source>
        <dbReference type="Proteomes" id="UP001438707"/>
    </source>
</evidence>
<comment type="caution">
    <text evidence="1">The sequence shown here is derived from an EMBL/GenBank/DDBJ whole genome shotgun (WGS) entry which is preliminary data.</text>
</comment>
<gene>
    <name evidence="1" type="ORF">WJX74_008444</name>
</gene>
<reference evidence="1 2" key="1">
    <citation type="journal article" date="2024" name="Nat. Commun.">
        <title>Phylogenomics reveals the evolutionary origins of lichenization in chlorophyte algae.</title>
        <authorList>
            <person name="Puginier C."/>
            <person name="Libourel C."/>
            <person name="Otte J."/>
            <person name="Skaloud P."/>
            <person name="Haon M."/>
            <person name="Grisel S."/>
            <person name="Petersen M."/>
            <person name="Berrin J.G."/>
            <person name="Delaux P.M."/>
            <person name="Dal Grande F."/>
            <person name="Keller J."/>
        </authorList>
    </citation>
    <scope>NUCLEOTIDE SEQUENCE [LARGE SCALE GENOMIC DNA]</scope>
    <source>
        <strain evidence="1 2">SAG 2145</strain>
    </source>
</reference>
<organism evidence="1 2">
    <name type="scientific">Apatococcus lobatus</name>
    <dbReference type="NCBI Taxonomy" id="904363"/>
    <lineage>
        <taxon>Eukaryota</taxon>
        <taxon>Viridiplantae</taxon>
        <taxon>Chlorophyta</taxon>
        <taxon>core chlorophytes</taxon>
        <taxon>Trebouxiophyceae</taxon>
        <taxon>Chlorellales</taxon>
        <taxon>Chlorellaceae</taxon>
        <taxon>Apatococcus</taxon>
    </lineage>
</organism>